<keyword evidence="1" id="KW-0812">Transmembrane</keyword>
<keyword evidence="1" id="KW-1133">Transmembrane helix</keyword>
<feature type="transmembrane region" description="Helical" evidence="1">
    <location>
        <begin position="84"/>
        <end position="104"/>
    </location>
</feature>
<dbReference type="Proteomes" id="UP001501734">
    <property type="component" value="Unassembled WGS sequence"/>
</dbReference>
<organism evidence="2 3">
    <name type="scientific">Amphibacillus indicireducens</name>
    <dbReference type="NCBI Taxonomy" id="1076330"/>
    <lineage>
        <taxon>Bacteria</taxon>
        <taxon>Bacillati</taxon>
        <taxon>Bacillota</taxon>
        <taxon>Bacilli</taxon>
        <taxon>Bacillales</taxon>
        <taxon>Bacillaceae</taxon>
        <taxon>Amphibacillus</taxon>
    </lineage>
</organism>
<gene>
    <name evidence="2" type="primary">thiT</name>
    <name evidence="2" type="ORF">GCM10022410_13170</name>
</gene>
<feature type="transmembrane region" description="Helical" evidence="1">
    <location>
        <begin position="32"/>
        <end position="51"/>
    </location>
</feature>
<dbReference type="NCBIfam" id="TIGR02357">
    <property type="entry name" value="ECF_ThiT_YuaJ"/>
    <property type="match status" value="1"/>
</dbReference>
<keyword evidence="3" id="KW-1185">Reference proteome</keyword>
<sequence>MQSKRTLFLIEIAIFTALALILDLLPFLSFKVWAQGGSISFAMIPIFIVAFRWGLKGGLISGFLLGILQVATGTAWIAHPVQGLLDYPVAFLVLGFAGLLAPAVQTALKNNNTKRFISMVTLGVLIGVTLRFIAHFVAGVVFFDSLIDGMNIWVYSLVYNGSYLIPSFIINVAAVSFLFNKRPNLIAATTK</sequence>
<accession>A0ABP7VKB0</accession>
<proteinExistence type="predicted"/>
<dbReference type="InterPro" id="IPR012651">
    <property type="entry name" value="Thia_Transptr_ThiT"/>
</dbReference>
<dbReference type="Gene3D" id="1.10.1760.20">
    <property type="match status" value="1"/>
</dbReference>
<comment type="caution">
    <text evidence="2">The sequence shown here is derived from an EMBL/GenBank/DDBJ whole genome shotgun (WGS) entry which is preliminary data.</text>
</comment>
<dbReference type="EMBL" id="BAABDL010000071">
    <property type="protein sequence ID" value="GAA4068612.1"/>
    <property type="molecule type" value="Genomic_DNA"/>
</dbReference>
<protein>
    <submittedName>
        <fullName evidence="2">Energy-coupled thiamine transporter ThiT</fullName>
    </submittedName>
</protein>
<reference evidence="3" key="1">
    <citation type="journal article" date="2019" name="Int. J. Syst. Evol. Microbiol.">
        <title>The Global Catalogue of Microorganisms (GCM) 10K type strain sequencing project: providing services to taxonomists for standard genome sequencing and annotation.</title>
        <authorList>
            <consortium name="The Broad Institute Genomics Platform"/>
            <consortium name="The Broad Institute Genome Sequencing Center for Infectious Disease"/>
            <person name="Wu L."/>
            <person name="Ma J."/>
        </authorList>
    </citation>
    <scope>NUCLEOTIDE SEQUENCE [LARGE SCALE GENOMIC DNA]</scope>
    <source>
        <strain evidence="3">JCM 17250</strain>
    </source>
</reference>
<dbReference type="RefSeq" id="WP_344911535.1">
    <property type="nucleotide sequence ID" value="NZ_BAABDL010000071.1"/>
</dbReference>
<evidence type="ECO:0000256" key="1">
    <source>
        <dbReference type="SAM" id="Phobius"/>
    </source>
</evidence>
<dbReference type="Pfam" id="PF09515">
    <property type="entry name" value="Thia_YuaJ"/>
    <property type="match status" value="1"/>
</dbReference>
<feature type="transmembrane region" description="Helical" evidence="1">
    <location>
        <begin position="163"/>
        <end position="179"/>
    </location>
</feature>
<evidence type="ECO:0000313" key="3">
    <source>
        <dbReference type="Proteomes" id="UP001501734"/>
    </source>
</evidence>
<feature type="transmembrane region" description="Helical" evidence="1">
    <location>
        <begin position="7"/>
        <end position="26"/>
    </location>
</feature>
<name>A0ABP7VKB0_9BACI</name>
<evidence type="ECO:0000313" key="2">
    <source>
        <dbReference type="EMBL" id="GAA4068612.1"/>
    </source>
</evidence>
<keyword evidence="1" id="KW-0472">Membrane</keyword>
<feature type="transmembrane region" description="Helical" evidence="1">
    <location>
        <begin position="116"/>
        <end position="143"/>
    </location>
</feature>
<feature type="transmembrane region" description="Helical" evidence="1">
    <location>
        <begin position="58"/>
        <end position="78"/>
    </location>
</feature>